<evidence type="ECO:0000313" key="1">
    <source>
        <dbReference type="EMBL" id="TMX04178.1"/>
    </source>
</evidence>
<accession>A0A6N2CD78</accession>
<protein>
    <submittedName>
        <fullName evidence="1">Uncharacterized protein</fullName>
    </submittedName>
</protein>
<dbReference type="EMBL" id="RXGB01000282">
    <property type="protein sequence ID" value="TMX04178.1"/>
    <property type="molecule type" value="Genomic_DNA"/>
</dbReference>
<comment type="caution">
    <text evidence="1">The sequence shown here is derived from an EMBL/GenBank/DDBJ whole genome shotgun (WGS) entry which is preliminary data.</text>
</comment>
<dbReference type="AlphaFoldDB" id="A0A6N2CD78"/>
<sequence length="99" mass="11280">MPVTVRRWHHSAADEGRWGFLTKFGVTECVTERRSHDGPSCGFVMKFIEVVQYPNSKSSNVLEQRPSTDPCACDDPPYLPSRLMERAEEEIAHVWDDGV</sequence>
<gene>
    <name evidence="1" type="ORF">EJD97_011122</name>
</gene>
<name>A0A6N2CD78_SOLCI</name>
<proteinExistence type="predicted"/>
<organism evidence="1">
    <name type="scientific">Solanum chilense</name>
    <name type="common">Tomato</name>
    <name type="synonym">Lycopersicon chilense</name>
    <dbReference type="NCBI Taxonomy" id="4083"/>
    <lineage>
        <taxon>Eukaryota</taxon>
        <taxon>Viridiplantae</taxon>
        <taxon>Streptophyta</taxon>
        <taxon>Embryophyta</taxon>
        <taxon>Tracheophyta</taxon>
        <taxon>Spermatophyta</taxon>
        <taxon>Magnoliopsida</taxon>
        <taxon>eudicotyledons</taxon>
        <taxon>Gunneridae</taxon>
        <taxon>Pentapetalae</taxon>
        <taxon>asterids</taxon>
        <taxon>lamiids</taxon>
        <taxon>Solanales</taxon>
        <taxon>Solanaceae</taxon>
        <taxon>Solanoideae</taxon>
        <taxon>Solaneae</taxon>
        <taxon>Solanum</taxon>
        <taxon>Solanum subgen. Lycopersicon</taxon>
    </lineage>
</organism>
<reference evidence="1" key="1">
    <citation type="submission" date="2019-05" db="EMBL/GenBank/DDBJ databases">
        <title>The de novo reference genome and transcriptome assemblies of the wild tomato species Solanum chilense.</title>
        <authorList>
            <person name="Stam R."/>
            <person name="Nosenko T."/>
            <person name="Hoerger A.C."/>
            <person name="Stephan W."/>
            <person name="Seidel M.A."/>
            <person name="Kuhn J.M.M."/>
            <person name="Haberer G."/>
            <person name="Tellier A."/>
        </authorList>
    </citation>
    <scope>NUCLEOTIDE SEQUENCE</scope>
    <source>
        <tissue evidence="1">Mature leaves</tissue>
    </source>
</reference>